<evidence type="ECO:0000256" key="3">
    <source>
        <dbReference type="ARBA" id="ARBA00023125"/>
    </source>
</evidence>
<dbReference type="InterPro" id="IPR050090">
    <property type="entry name" value="Tyrosine_recombinase_XerCD"/>
</dbReference>
<name>A0AA44XUY2_BURVI</name>
<protein>
    <submittedName>
        <fullName evidence="8">Integrase</fullName>
    </submittedName>
</protein>
<accession>A0AA44XUY2</accession>
<evidence type="ECO:0000313" key="9">
    <source>
        <dbReference type="Proteomes" id="UP000237632"/>
    </source>
</evidence>
<evidence type="ECO:0000256" key="1">
    <source>
        <dbReference type="ARBA" id="ARBA00008857"/>
    </source>
</evidence>
<dbReference type="InterPro" id="IPR010998">
    <property type="entry name" value="Integrase_recombinase_N"/>
</dbReference>
<dbReference type="PROSITE" id="PS51898">
    <property type="entry name" value="TYR_RECOMBINASE"/>
    <property type="match status" value="1"/>
</dbReference>
<dbReference type="GO" id="GO:0003677">
    <property type="term" value="F:DNA binding"/>
    <property type="evidence" value="ECO:0007669"/>
    <property type="project" value="UniProtKB-UniRule"/>
</dbReference>
<feature type="domain" description="Tyr recombinase" evidence="6">
    <location>
        <begin position="235"/>
        <end position="429"/>
    </location>
</feature>
<dbReference type="GO" id="GO:0006310">
    <property type="term" value="P:DNA recombination"/>
    <property type="evidence" value="ECO:0007669"/>
    <property type="project" value="UniProtKB-KW"/>
</dbReference>
<feature type="domain" description="Core-binding (CB)" evidence="7">
    <location>
        <begin position="127"/>
        <end position="208"/>
    </location>
</feature>
<dbReference type="PANTHER" id="PTHR30349">
    <property type="entry name" value="PHAGE INTEGRASE-RELATED"/>
    <property type="match status" value="1"/>
</dbReference>
<dbReference type="EMBL" id="PVHK01000237">
    <property type="protein sequence ID" value="PRH38514.1"/>
    <property type="molecule type" value="Genomic_DNA"/>
</dbReference>
<dbReference type="InterPro" id="IPR011010">
    <property type="entry name" value="DNA_brk_join_enz"/>
</dbReference>
<dbReference type="Gene3D" id="1.10.443.10">
    <property type="entry name" value="Intergrase catalytic core"/>
    <property type="match status" value="1"/>
</dbReference>
<keyword evidence="4" id="KW-0233">DNA recombination</keyword>
<sequence length="439" mass="50263">MHKIPRLTRSRHGVYYLRLTHGKTDTRRSLGTKDFQRAKLSALLLNVHVEMSKSRLDAEMFRHLDIALPNGVKLTNIQPEDKGILFDILDKLGVTGEQLAAMPTTEVARLLAGPEPQRMEPPKPKSKPLSDVIALYLTEKKLDNVAKTLEDKERTFTEFQGFFQDSDINAFDADTAIAYKNRLLAANASASRINAKTSFLRDLFAYAINNNLYFTTNPFEKVRVSSKTKLKQQVESYREFTDDDLKLIFAEAPYREFMNKPDYHWLPLLALYTGARVEELASLSLNQIKKDGGIHYFEIEKAKNLNSIRKIPLHRQIETSGFLAYVDSVRAQGATMLFPHLTAGKNGYSKNMSRRFGAYLDSLKISDSRKVFHSFRHTFITRMTELNVHPVLVMSMVGHYAQAKVDLSAPHVVNYQHEKPLSVLKQTIDRLEFPIKHFW</sequence>
<dbReference type="RefSeq" id="WP_024973501.1">
    <property type="nucleotide sequence ID" value="NZ_PVHK01000237.1"/>
</dbReference>
<dbReference type="InterPro" id="IPR013762">
    <property type="entry name" value="Integrase-like_cat_sf"/>
</dbReference>
<keyword evidence="2" id="KW-0229">DNA integration</keyword>
<dbReference type="InterPro" id="IPR002104">
    <property type="entry name" value="Integrase_catalytic"/>
</dbReference>
<dbReference type="SUPFAM" id="SSF56349">
    <property type="entry name" value="DNA breaking-rejoining enzymes"/>
    <property type="match status" value="1"/>
</dbReference>
<evidence type="ECO:0000259" key="7">
    <source>
        <dbReference type="PROSITE" id="PS51900"/>
    </source>
</evidence>
<evidence type="ECO:0000256" key="5">
    <source>
        <dbReference type="PROSITE-ProRule" id="PRU01248"/>
    </source>
</evidence>
<comment type="caution">
    <text evidence="8">The sequence shown here is derived from an EMBL/GenBank/DDBJ whole genome shotgun (WGS) entry which is preliminary data.</text>
</comment>
<evidence type="ECO:0000256" key="2">
    <source>
        <dbReference type="ARBA" id="ARBA00022908"/>
    </source>
</evidence>
<dbReference type="AlphaFoldDB" id="A0AA44XUY2"/>
<dbReference type="InterPro" id="IPR044068">
    <property type="entry name" value="CB"/>
</dbReference>
<evidence type="ECO:0000256" key="4">
    <source>
        <dbReference type="ARBA" id="ARBA00023172"/>
    </source>
</evidence>
<dbReference type="Gene3D" id="1.10.150.130">
    <property type="match status" value="1"/>
</dbReference>
<dbReference type="PROSITE" id="PS51900">
    <property type="entry name" value="CB"/>
    <property type="match status" value="1"/>
</dbReference>
<evidence type="ECO:0000313" key="8">
    <source>
        <dbReference type="EMBL" id="PRH38514.1"/>
    </source>
</evidence>
<evidence type="ECO:0000259" key="6">
    <source>
        <dbReference type="PROSITE" id="PS51898"/>
    </source>
</evidence>
<keyword evidence="3 5" id="KW-0238">DNA-binding</keyword>
<comment type="similarity">
    <text evidence="1">Belongs to the 'phage' integrase family.</text>
</comment>
<dbReference type="PANTHER" id="PTHR30349:SF41">
    <property type="entry name" value="INTEGRASE_RECOMBINASE PROTEIN MJ0367-RELATED"/>
    <property type="match status" value="1"/>
</dbReference>
<dbReference type="CDD" id="cd01184">
    <property type="entry name" value="INT_C_like_1"/>
    <property type="match status" value="1"/>
</dbReference>
<dbReference type="GO" id="GO:0015074">
    <property type="term" value="P:DNA integration"/>
    <property type="evidence" value="ECO:0007669"/>
    <property type="project" value="UniProtKB-KW"/>
</dbReference>
<reference evidence="8 9" key="1">
    <citation type="submission" date="2018-03" db="EMBL/GenBank/DDBJ databases">
        <authorList>
            <person name="Nguyen K."/>
            <person name="Fouts D."/>
            <person name="Sutton G."/>
        </authorList>
    </citation>
    <scope>NUCLEOTIDE SEQUENCE [LARGE SCALE GENOMIC DNA]</scope>
    <source>
        <strain evidence="8 9">AU3578</strain>
    </source>
</reference>
<gene>
    <name evidence="8" type="ORF">C6T65_31450</name>
</gene>
<dbReference type="Proteomes" id="UP000237632">
    <property type="component" value="Unassembled WGS sequence"/>
</dbReference>
<organism evidence="8 9">
    <name type="scientific">Burkholderia vietnamiensis</name>
    <dbReference type="NCBI Taxonomy" id="60552"/>
    <lineage>
        <taxon>Bacteria</taxon>
        <taxon>Pseudomonadati</taxon>
        <taxon>Pseudomonadota</taxon>
        <taxon>Betaproteobacteria</taxon>
        <taxon>Burkholderiales</taxon>
        <taxon>Burkholderiaceae</taxon>
        <taxon>Burkholderia</taxon>
        <taxon>Burkholderia cepacia complex</taxon>
    </lineage>
</organism>
<dbReference type="Pfam" id="PF00589">
    <property type="entry name" value="Phage_integrase"/>
    <property type="match status" value="1"/>
</dbReference>
<proteinExistence type="inferred from homology"/>